<dbReference type="InterPro" id="IPR058163">
    <property type="entry name" value="LysR-type_TF_proteobact-type"/>
</dbReference>
<protein>
    <submittedName>
        <fullName evidence="6">DNA-binding transcriptional regulator, LysR family</fullName>
    </submittedName>
</protein>
<keyword evidence="2" id="KW-0805">Transcription regulation</keyword>
<dbReference type="OrthoDB" id="9796526at2"/>
<dbReference type="Gene3D" id="3.40.190.290">
    <property type="match status" value="1"/>
</dbReference>
<dbReference type="GO" id="GO:0006351">
    <property type="term" value="P:DNA-templated transcription"/>
    <property type="evidence" value="ECO:0007669"/>
    <property type="project" value="TreeGrafter"/>
</dbReference>
<dbReference type="PROSITE" id="PS50931">
    <property type="entry name" value="HTH_LYSR"/>
    <property type="match status" value="1"/>
</dbReference>
<keyword evidence="4" id="KW-0804">Transcription</keyword>
<dbReference type="FunFam" id="1.10.10.10:FF:000001">
    <property type="entry name" value="LysR family transcriptional regulator"/>
    <property type="match status" value="1"/>
</dbReference>
<dbReference type="GO" id="GO:0003700">
    <property type="term" value="F:DNA-binding transcription factor activity"/>
    <property type="evidence" value="ECO:0007669"/>
    <property type="project" value="InterPro"/>
</dbReference>
<dbReference type="SUPFAM" id="SSF46785">
    <property type="entry name" value="Winged helix' DNA-binding domain"/>
    <property type="match status" value="1"/>
</dbReference>
<evidence type="ECO:0000256" key="2">
    <source>
        <dbReference type="ARBA" id="ARBA00023015"/>
    </source>
</evidence>
<evidence type="ECO:0000256" key="4">
    <source>
        <dbReference type="ARBA" id="ARBA00023163"/>
    </source>
</evidence>
<evidence type="ECO:0000313" key="7">
    <source>
        <dbReference type="Proteomes" id="UP000199144"/>
    </source>
</evidence>
<keyword evidence="7" id="KW-1185">Reference proteome</keyword>
<organism evidence="6 7">
    <name type="scientific">Shimia aestuarii</name>
    <dbReference type="NCBI Taxonomy" id="254406"/>
    <lineage>
        <taxon>Bacteria</taxon>
        <taxon>Pseudomonadati</taxon>
        <taxon>Pseudomonadota</taxon>
        <taxon>Alphaproteobacteria</taxon>
        <taxon>Rhodobacterales</taxon>
        <taxon>Roseobacteraceae</taxon>
    </lineage>
</organism>
<gene>
    <name evidence="6" type="ORF">SAMN04488042_102329</name>
</gene>
<accession>A0A1I4M0G8</accession>
<dbReference type="Proteomes" id="UP000199144">
    <property type="component" value="Unassembled WGS sequence"/>
</dbReference>
<dbReference type="Pfam" id="PF00126">
    <property type="entry name" value="HTH_1"/>
    <property type="match status" value="1"/>
</dbReference>
<evidence type="ECO:0000259" key="5">
    <source>
        <dbReference type="PROSITE" id="PS50931"/>
    </source>
</evidence>
<dbReference type="PANTHER" id="PTHR30537">
    <property type="entry name" value="HTH-TYPE TRANSCRIPTIONAL REGULATOR"/>
    <property type="match status" value="1"/>
</dbReference>
<evidence type="ECO:0000313" key="6">
    <source>
        <dbReference type="EMBL" id="SFL96898.1"/>
    </source>
</evidence>
<dbReference type="Gene3D" id="1.10.10.10">
    <property type="entry name" value="Winged helix-like DNA-binding domain superfamily/Winged helix DNA-binding domain"/>
    <property type="match status" value="1"/>
</dbReference>
<comment type="similarity">
    <text evidence="1">Belongs to the LysR transcriptional regulatory family.</text>
</comment>
<dbReference type="SUPFAM" id="SSF53850">
    <property type="entry name" value="Periplasmic binding protein-like II"/>
    <property type="match status" value="1"/>
</dbReference>
<dbReference type="InterPro" id="IPR036390">
    <property type="entry name" value="WH_DNA-bd_sf"/>
</dbReference>
<evidence type="ECO:0000256" key="1">
    <source>
        <dbReference type="ARBA" id="ARBA00009437"/>
    </source>
</evidence>
<dbReference type="AlphaFoldDB" id="A0A1I4M0G8"/>
<reference evidence="6 7" key="1">
    <citation type="submission" date="2016-10" db="EMBL/GenBank/DDBJ databases">
        <authorList>
            <person name="de Groot N.N."/>
        </authorList>
    </citation>
    <scope>NUCLEOTIDE SEQUENCE [LARGE SCALE GENOMIC DNA]</scope>
    <source>
        <strain evidence="6 7">DSM 15283</strain>
    </source>
</reference>
<name>A0A1I4M0G8_9RHOB</name>
<dbReference type="EMBL" id="FOTQ01000002">
    <property type="protein sequence ID" value="SFL96898.1"/>
    <property type="molecule type" value="Genomic_DNA"/>
</dbReference>
<proteinExistence type="inferred from homology"/>
<dbReference type="Pfam" id="PF03466">
    <property type="entry name" value="LysR_substrate"/>
    <property type="match status" value="1"/>
</dbReference>
<evidence type="ECO:0000256" key="3">
    <source>
        <dbReference type="ARBA" id="ARBA00023125"/>
    </source>
</evidence>
<dbReference type="InterPro" id="IPR005119">
    <property type="entry name" value="LysR_subst-bd"/>
</dbReference>
<sequence>MNNRFRNWSDLRVFLSVARAGSTLAASRDLGMAQPTVARRIDALEHALGLTLFERDTRGFRLTPEGQSLLPAAEAVANTIAAFSDQAQAIAGPRPIRVTGFVANLEGAAARILSEFSGLYPDVQFEFLAVLNLLDLTANEADIALRVTWSEHDPSLICRHVSNPQFTLFGAPAYAEKYGLPRSPEEMAGHTVLSWKRDDTAPVLHDWICRHLPGNRASRSYSEVAVKDTAVRAGQGLGLMNVRLVAPEVEAGTLIRCFDPPEELTASHDILVAPDAWRRPEVKTFVRFFAPRYAALFR</sequence>
<dbReference type="STRING" id="254406.SAMN04488042_102329"/>
<dbReference type="InterPro" id="IPR036388">
    <property type="entry name" value="WH-like_DNA-bd_sf"/>
</dbReference>
<keyword evidence="3 6" id="KW-0238">DNA-binding</keyword>
<dbReference type="InterPro" id="IPR000847">
    <property type="entry name" value="LysR_HTH_N"/>
</dbReference>
<dbReference type="RefSeq" id="WP_093093258.1">
    <property type="nucleotide sequence ID" value="NZ_FOTQ01000002.1"/>
</dbReference>
<feature type="domain" description="HTH lysR-type" evidence="5">
    <location>
        <begin position="6"/>
        <end position="63"/>
    </location>
</feature>
<dbReference type="GO" id="GO:0043565">
    <property type="term" value="F:sequence-specific DNA binding"/>
    <property type="evidence" value="ECO:0007669"/>
    <property type="project" value="TreeGrafter"/>
</dbReference>
<dbReference type="PANTHER" id="PTHR30537:SF3">
    <property type="entry name" value="TRANSCRIPTIONAL REGULATORY PROTEIN"/>
    <property type="match status" value="1"/>
</dbReference>